<dbReference type="InterPro" id="IPR013783">
    <property type="entry name" value="Ig-like_fold"/>
</dbReference>
<gene>
    <name evidence="4" type="ORF">UCREL1_11127</name>
</gene>
<keyword evidence="1" id="KW-0732">Signal</keyword>
<keyword evidence="5" id="KW-1185">Reference proteome</keyword>
<dbReference type="InterPro" id="IPR011483">
    <property type="entry name" value="Sde182_NH-like"/>
</dbReference>
<protein>
    <submittedName>
        <fullName evidence="4">Putative cellulose-binding protein</fullName>
    </submittedName>
</protein>
<organism evidence="4 5">
    <name type="scientific">Eutypa lata (strain UCR-EL1)</name>
    <name type="common">Grapevine dieback disease fungus</name>
    <name type="synonym">Eutypa armeniacae</name>
    <dbReference type="NCBI Taxonomy" id="1287681"/>
    <lineage>
        <taxon>Eukaryota</taxon>
        <taxon>Fungi</taxon>
        <taxon>Dikarya</taxon>
        <taxon>Ascomycota</taxon>
        <taxon>Pezizomycotina</taxon>
        <taxon>Sordariomycetes</taxon>
        <taxon>Xylariomycetidae</taxon>
        <taxon>Xylariales</taxon>
        <taxon>Diatrypaceae</taxon>
        <taxon>Eutypa</taxon>
    </lineage>
</organism>
<feature type="domain" description="Cellulose-binding Sde182 C-terminal" evidence="3">
    <location>
        <begin position="390"/>
        <end position="492"/>
    </location>
</feature>
<dbReference type="OMA" id="WIRNNFP"/>
<evidence type="ECO:0000313" key="5">
    <source>
        <dbReference type="Proteomes" id="UP000012174"/>
    </source>
</evidence>
<dbReference type="Gene3D" id="2.60.40.10">
    <property type="entry name" value="Immunoglobulins"/>
    <property type="match status" value="1"/>
</dbReference>
<evidence type="ECO:0000259" key="3">
    <source>
        <dbReference type="Pfam" id="PF21027"/>
    </source>
</evidence>
<feature type="chain" id="PRO_5004084470" evidence="1">
    <location>
        <begin position="20"/>
        <end position="494"/>
    </location>
</feature>
<feature type="domain" description="Cellulose-binding Sde182 nucleoside hydrolase-like" evidence="2">
    <location>
        <begin position="36"/>
        <end position="301"/>
    </location>
</feature>
<accession>M7SCQ3</accession>
<name>M7SCQ3_EUTLA</name>
<dbReference type="GO" id="GO:0016799">
    <property type="term" value="F:hydrolase activity, hydrolyzing N-glycosyl compounds"/>
    <property type="evidence" value="ECO:0007669"/>
    <property type="project" value="InterPro"/>
</dbReference>
<dbReference type="InterPro" id="IPR036452">
    <property type="entry name" value="Ribo_hydro-like"/>
</dbReference>
<evidence type="ECO:0000313" key="4">
    <source>
        <dbReference type="EMBL" id="EMR61942.1"/>
    </source>
</evidence>
<dbReference type="EMBL" id="KB707518">
    <property type="protein sequence ID" value="EMR61942.1"/>
    <property type="molecule type" value="Genomic_DNA"/>
</dbReference>
<reference evidence="5" key="1">
    <citation type="journal article" date="2013" name="Genome Announc.">
        <title>Draft genome sequence of the grapevine dieback fungus Eutypa lata UCR-EL1.</title>
        <authorList>
            <person name="Blanco-Ulate B."/>
            <person name="Rolshausen P.E."/>
            <person name="Cantu D."/>
        </authorList>
    </citation>
    <scope>NUCLEOTIDE SEQUENCE [LARGE SCALE GENOMIC DNA]</scope>
    <source>
        <strain evidence="5">UCR-EL1</strain>
    </source>
</reference>
<dbReference type="AlphaFoldDB" id="M7SCQ3"/>
<feature type="signal peptide" evidence="1">
    <location>
        <begin position="1"/>
        <end position="19"/>
    </location>
</feature>
<proteinExistence type="predicted"/>
<evidence type="ECO:0000259" key="2">
    <source>
        <dbReference type="Pfam" id="PF07632"/>
    </source>
</evidence>
<dbReference type="Pfam" id="PF21027">
    <property type="entry name" value="Sde0182_C"/>
    <property type="match status" value="1"/>
</dbReference>
<evidence type="ECO:0000256" key="1">
    <source>
        <dbReference type="SAM" id="SignalP"/>
    </source>
</evidence>
<dbReference type="Pfam" id="PF07632">
    <property type="entry name" value="Sde182_NH-like"/>
    <property type="match status" value="1"/>
</dbReference>
<dbReference type="KEGG" id="ela:UCREL1_11127"/>
<dbReference type="eggNOG" id="ENOG502QXBB">
    <property type="taxonomic scope" value="Eukaryota"/>
</dbReference>
<dbReference type="OrthoDB" id="3592035at2759"/>
<dbReference type="InterPro" id="IPR048527">
    <property type="entry name" value="Sde182_C"/>
</dbReference>
<sequence length="494" mass="53470">MKLSLFGPLASILLATAAAATTTKPCCSITAQDKSRIFVLSDITNEPDDSMSFVRLLTHADMFTIEGIAAVTSWWLNATTAPEALEAIVDTYETVRPNLQSHTDGEFPPASYLLPRIKSGPKTYGLSAIDALEAGGEISEGAKLLIGAVDASTDRLYVQAWGGVNTLAEALWYVRKTRHPRRLAEFVSRISVYTISDQDNSGQWIRTSFPDLRYIVSVHGWNQYNQASWLGIATNTPEGGPDPSLVSDKWLAENIQIGPLGAEYPDVVYTMEGDTPTMLFNIQNGLNVPEHPEYGGWGGRYTPVTMGGQLFANAADAVVGADGNTYSSAQAAIWRWRDAYQNEFAARMQWTLSAKGDGDASNATHPPLVSVNGSCGNAPYEVEAKPGTSLTFDATGTWNQDTEGSGGLEYKWIQYKDVTFSPSNVVGVWNVTVPAESGGMSAVVDLPPVEESCTEVKNAGYSVCQVYHLVLEVKNTAGAIPMTRYKRVVIKITP</sequence>
<dbReference type="HOGENOM" id="CLU_029266_0_0_1"/>
<dbReference type="Gene3D" id="3.90.245.10">
    <property type="entry name" value="Ribonucleoside hydrolase-like"/>
    <property type="match status" value="1"/>
</dbReference>
<dbReference type="Proteomes" id="UP000012174">
    <property type="component" value="Unassembled WGS sequence"/>
</dbReference>